<dbReference type="GO" id="GO:0005634">
    <property type="term" value="C:nucleus"/>
    <property type="evidence" value="ECO:0007669"/>
    <property type="project" value="InterPro"/>
</dbReference>
<keyword evidence="8" id="KW-0131">Cell cycle</keyword>
<evidence type="ECO:0000256" key="1">
    <source>
        <dbReference type="ARBA" id="ARBA00004629"/>
    </source>
</evidence>
<sequence length="362" mass="40767">MTTFSQEDRLDKLPPLSEQYAIDDLLTEHFGFAPKVFTGHIFNIINEAIYDTVSAVEEAVIESYFPGTAECKANGQDPPTTSTTGYPTHDDIAKSLNQLETLLCSSIDNQFDLLEIWLHRNVFTFPTMRQEMMKHFRFKHLDVWDQLPALALSTTPDNQPPSSSEQARAPDWEKIKTEEEGHWKKLDKFKSDYQQSSDDYRSLLAVSDALDRKLAGLKAVSSQLTQISSEASIIYDATTNKPMDLATQSSKILARYRELVQLDETQEALHQKVNFAHPSPAGDEPLEEDQQHLGDRPDTQMAKYSRAINLLTQAKTHTFLAELADKAPVELEKDEGLVEVLNHLTSKGKSAAPNPPLQHDEL</sequence>
<gene>
    <name evidence="11" type="ORF">PCANC_21284</name>
</gene>
<name>A0A2N5SDT5_9BASI</name>
<dbReference type="EMBL" id="PGCJ01001020">
    <property type="protein sequence ID" value="PLW11428.1"/>
    <property type="molecule type" value="Genomic_DNA"/>
</dbReference>
<evidence type="ECO:0000256" key="5">
    <source>
        <dbReference type="ARBA" id="ARBA00022776"/>
    </source>
</evidence>
<evidence type="ECO:0000256" key="6">
    <source>
        <dbReference type="ARBA" id="ARBA00022838"/>
    </source>
</evidence>
<dbReference type="OrthoDB" id="1884855at2759"/>
<dbReference type="GO" id="GO:0051382">
    <property type="term" value="P:kinetochore assembly"/>
    <property type="evidence" value="ECO:0007669"/>
    <property type="project" value="TreeGrafter"/>
</dbReference>
<organism evidence="11 12">
    <name type="scientific">Puccinia coronata f. sp. avenae</name>
    <dbReference type="NCBI Taxonomy" id="200324"/>
    <lineage>
        <taxon>Eukaryota</taxon>
        <taxon>Fungi</taxon>
        <taxon>Dikarya</taxon>
        <taxon>Basidiomycota</taxon>
        <taxon>Pucciniomycotina</taxon>
        <taxon>Pucciniomycetes</taxon>
        <taxon>Pucciniales</taxon>
        <taxon>Pucciniaceae</taxon>
        <taxon>Puccinia</taxon>
    </lineage>
</organism>
<evidence type="ECO:0000313" key="12">
    <source>
        <dbReference type="Proteomes" id="UP000235388"/>
    </source>
</evidence>
<evidence type="ECO:0000256" key="8">
    <source>
        <dbReference type="ARBA" id="ARBA00023306"/>
    </source>
</evidence>
<comment type="similarity">
    <text evidence="2">Belongs to the mis12 family.</text>
</comment>
<comment type="caution">
    <text evidence="11">The sequence shown here is derived from an EMBL/GenBank/DDBJ whole genome shotgun (WGS) entry which is preliminary data.</text>
</comment>
<accession>A0A2N5SDT5</accession>
<keyword evidence="5" id="KW-0498">Mitosis</keyword>
<evidence type="ECO:0000256" key="9">
    <source>
        <dbReference type="ARBA" id="ARBA00023328"/>
    </source>
</evidence>
<comment type="subcellular location">
    <subcellularLocation>
        <location evidence="1">Chromosome</location>
        <location evidence="1">Centromere</location>
        <location evidence="1">Kinetochore</location>
    </subcellularLocation>
</comment>
<dbReference type="Pfam" id="PF05859">
    <property type="entry name" value="Mis12"/>
    <property type="match status" value="1"/>
</dbReference>
<keyword evidence="3" id="KW-0158">Chromosome</keyword>
<evidence type="ECO:0000256" key="3">
    <source>
        <dbReference type="ARBA" id="ARBA00022454"/>
    </source>
</evidence>
<dbReference type="PANTHER" id="PTHR14527:SF2">
    <property type="entry name" value="PROTEIN MIS12 HOMOLOG"/>
    <property type="match status" value="1"/>
</dbReference>
<evidence type="ECO:0000256" key="2">
    <source>
        <dbReference type="ARBA" id="ARBA00008643"/>
    </source>
</evidence>
<feature type="region of interest" description="Disordered" evidence="10">
    <location>
        <begin position="275"/>
        <end position="296"/>
    </location>
</feature>
<dbReference type="InterPro" id="IPR008685">
    <property type="entry name" value="Centromere_Mis12"/>
</dbReference>
<evidence type="ECO:0000256" key="4">
    <source>
        <dbReference type="ARBA" id="ARBA00022618"/>
    </source>
</evidence>
<evidence type="ECO:0000256" key="10">
    <source>
        <dbReference type="SAM" id="MobiDB-lite"/>
    </source>
</evidence>
<dbReference type="STRING" id="200324.A0A2N5SDT5"/>
<evidence type="ECO:0000256" key="7">
    <source>
        <dbReference type="ARBA" id="ARBA00023054"/>
    </source>
</evidence>
<proteinExistence type="inferred from homology"/>
<dbReference type="Proteomes" id="UP000235388">
    <property type="component" value="Unassembled WGS sequence"/>
</dbReference>
<keyword evidence="4" id="KW-0132">Cell division</keyword>
<keyword evidence="6" id="KW-0995">Kinetochore</keyword>
<evidence type="ECO:0000313" key="11">
    <source>
        <dbReference type="EMBL" id="PLW11428.1"/>
    </source>
</evidence>
<dbReference type="PANTHER" id="PTHR14527">
    <property type="entry name" value="PROTEIN MIS12 HOMOLOG"/>
    <property type="match status" value="1"/>
</dbReference>
<reference evidence="11 12" key="1">
    <citation type="submission" date="2017-11" db="EMBL/GenBank/DDBJ databases">
        <title>De novo assembly and phasing of dikaryotic genomes from two isolates of Puccinia coronata f. sp. avenae, the causal agent of oat crown rust.</title>
        <authorList>
            <person name="Miller M.E."/>
            <person name="Zhang Y."/>
            <person name="Omidvar V."/>
            <person name="Sperschneider J."/>
            <person name="Schwessinger B."/>
            <person name="Raley C."/>
            <person name="Palmer J.M."/>
            <person name="Garnica D."/>
            <person name="Upadhyaya N."/>
            <person name="Rathjen J."/>
            <person name="Taylor J.M."/>
            <person name="Park R.F."/>
            <person name="Dodds P.N."/>
            <person name="Hirsch C.D."/>
            <person name="Kianian S.F."/>
            <person name="Figueroa M."/>
        </authorList>
    </citation>
    <scope>NUCLEOTIDE SEQUENCE [LARGE SCALE GENOMIC DNA]</scope>
    <source>
        <strain evidence="11">12NC29</strain>
    </source>
</reference>
<dbReference type="AlphaFoldDB" id="A0A2N5SDT5"/>
<dbReference type="GO" id="GO:0051301">
    <property type="term" value="P:cell division"/>
    <property type="evidence" value="ECO:0007669"/>
    <property type="project" value="UniProtKB-KW"/>
</dbReference>
<dbReference type="GO" id="GO:0000070">
    <property type="term" value="P:mitotic sister chromatid segregation"/>
    <property type="evidence" value="ECO:0007669"/>
    <property type="project" value="TreeGrafter"/>
</dbReference>
<keyword evidence="12" id="KW-1185">Reference proteome</keyword>
<protein>
    <submittedName>
        <fullName evidence="11">Uncharacterized protein</fullName>
    </submittedName>
</protein>
<dbReference type="GO" id="GO:0000444">
    <property type="term" value="C:MIS12/MIND type complex"/>
    <property type="evidence" value="ECO:0007669"/>
    <property type="project" value="TreeGrafter"/>
</dbReference>
<keyword evidence="7" id="KW-0175">Coiled coil</keyword>
<keyword evidence="9" id="KW-0137">Centromere</keyword>